<comment type="caution">
    <text evidence="2">The sequence shown here is derived from an EMBL/GenBank/DDBJ whole genome shotgun (WGS) entry which is preliminary data.</text>
</comment>
<dbReference type="EMBL" id="QSJI01000004">
    <property type="protein sequence ID" value="RHD55690.1"/>
    <property type="molecule type" value="Genomic_DNA"/>
</dbReference>
<evidence type="ECO:0000313" key="2">
    <source>
        <dbReference type="EMBL" id="RHD55690.1"/>
    </source>
</evidence>
<keyword evidence="1" id="KW-0812">Transmembrane</keyword>
<accession>A0A414FWE1</accession>
<proteinExistence type="predicted"/>
<keyword evidence="1" id="KW-0472">Membrane</keyword>
<name>A0A414FWE1_9ACTN</name>
<keyword evidence="1" id="KW-1133">Transmembrane helix</keyword>
<dbReference type="Proteomes" id="UP000286050">
    <property type="component" value="Unassembled WGS sequence"/>
</dbReference>
<gene>
    <name evidence="2" type="ORF">DW787_05750</name>
</gene>
<feature type="transmembrane region" description="Helical" evidence="1">
    <location>
        <begin position="38"/>
        <end position="59"/>
    </location>
</feature>
<evidence type="ECO:0000313" key="3">
    <source>
        <dbReference type="Proteomes" id="UP000286050"/>
    </source>
</evidence>
<evidence type="ECO:0000256" key="1">
    <source>
        <dbReference type="SAM" id="Phobius"/>
    </source>
</evidence>
<reference evidence="2 3" key="1">
    <citation type="submission" date="2018-08" db="EMBL/GenBank/DDBJ databases">
        <title>A genome reference for cultivated species of the human gut microbiota.</title>
        <authorList>
            <person name="Zou Y."/>
            <person name="Xue W."/>
            <person name="Luo G."/>
        </authorList>
    </citation>
    <scope>NUCLEOTIDE SEQUENCE [LARGE SCALE GENOMIC DNA]</scope>
    <source>
        <strain evidence="2 3">AM30-5LB</strain>
    </source>
</reference>
<protein>
    <submittedName>
        <fullName evidence="2">Uncharacterized protein</fullName>
    </submittedName>
</protein>
<sequence>MAQREKEITMKSMNMQFAPELVQGDAAMVNASMSQVEMTVWLCVMAVLAGVMLALLAMVGQ</sequence>
<organism evidence="2 3">
    <name type="scientific">Collinsella intestinalis</name>
    <dbReference type="NCBI Taxonomy" id="147207"/>
    <lineage>
        <taxon>Bacteria</taxon>
        <taxon>Bacillati</taxon>
        <taxon>Actinomycetota</taxon>
        <taxon>Coriobacteriia</taxon>
        <taxon>Coriobacteriales</taxon>
        <taxon>Coriobacteriaceae</taxon>
        <taxon>Collinsella</taxon>
    </lineage>
</organism>
<dbReference type="AlphaFoldDB" id="A0A414FWE1"/>